<sequence>MVEGGSSISEAIARAAAVSPPKVQEMAAVGEGNASGRGSNADSSSGWQHGCMRRSDATTTMVASGRGRQQQRRLRPCGLKAADEGGKVGVGWQRWWRWRRKAAATVAAVAWAEGSR</sequence>
<name>A0A426XKF4_ENSVE</name>
<evidence type="ECO:0000313" key="3">
    <source>
        <dbReference type="Proteomes" id="UP000287651"/>
    </source>
</evidence>
<organism evidence="2 3">
    <name type="scientific">Ensete ventricosum</name>
    <name type="common">Abyssinian banana</name>
    <name type="synonym">Musa ensete</name>
    <dbReference type="NCBI Taxonomy" id="4639"/>
    <lineage>
        <taxon>Eukaryota</taxon>
        <taxon>Viridiplantae</taxon>
        <taxon>Streptophyta</taxon>
        <taxon>Embryophyta</taxon>
        <taxon>Tracheophyta</taxon>
        <taxon>Spermatophyta</taxon>
        <taxon>Magnoliopsida</taxon>
        <taxon>Liliopsida</taxon>
        <taxon>Zingiberales</taxon>
        <taxon>Musaceae</taxon>
        <taxon>Ensete</taxon>
    </lineage>
</organism>
<feature type="region of interest" description="Disordered" evidence="1">
    <location>
        <begin position="16"/>
        <end position="78"/>
    </location>
</feature>
<comment type="caution">
    <text evidence="2">The sequence shown here is derived from an EMBL/GenBank/DDBJ whole genome shotgun (WGS) entry which is preliminary data.</text>
</comment>
<feature type="compositionally biased region" description="Polar residues" evidence="1">
    <location>
        <begin position="36"/>
        <end position="47"/>
    </location>
</feature>
<evidence type="ECO:0000256" key="1">
    <source>
        <dbReference type="SAM" id="MobiDB-lite"/>
    </source>
</evidence>
<evidence type="ECO:0000313" key="2">
    <source>
        <dbReference type="EMBL" id="RRT39943.1"/>
    </source>
</evidence>
<dbReference type="Proteomes" id="UP000287651">
    <property type="component" value="Unassembled WGS sequence"/>
</dbReference>
<dbReference type="EMBL" id="AMZH03019753">
    <property type="protein sequence ID" value="RRT39943.1"/>
    <property type="molecule type" value="Genomic_DNA"/>
</dbReference>
<protein>
    <submittedName>
        <fullName evidence="2">Uncharacterized protein</fullName>
    </submittedName>
</protein>
<proteinExistence type="predicted"/>
<gene>
    <name evidence="2" type="ORF">B296_00043608</name>
</gene>
<reference evidence="2 3" key="1">
    <citation type="journal article" date="2014" name="Agronomy (Basel)">
        <title>A Draft Genome Sequence for Ensete ventricosum, the Drought-Tolerant Tree Against Hunger.</title>
        <authorList>
            <person name="Harrison J."/>
            <person name="Moore K.A."/>
            <person name="Paszkiewicz K."/>
            <person name="Jones T."/>
            <person name="Grant M."/>
            <person name="Ambacheew D."/>
            <person name="Muzemil S."/>
            <person name="Studholme D.J."/>
        </authorList>
    </citation>
    <scope>NUCLEOTIDE SEQUENCE [LARGE SCALE GENOMIC DNA]</scope>
</reference>
<accession>A0A426XKF4</accession>
<dbReference type="AlphaFoldDB" id="A0A426XKF4"/>